<dbReference type="Gene3D" id="3.30.70.3250">
    <property type="entry name" value="Ribonuclease P, Pop5 subunit"/>
    <property type="match status" value="1"/>
</dbReference>
<sequence>MASEKGQWSTILVDTFPPVTDPREMQTILTFSLRDLFGDFEPHSCLIEVSKGTENLIEIKCPTDSAKEIQAALTMVTPPPYMENTQYRFDVVNVEQKVQKSTS</sequence>
<protein>
    <submittedName>
        <fullName evidence="2">Uncharacterized protein</fullName>
    </submittedName>
</protein>
<comment type="caution">
    <text evidence="2">The sequence shown here is derived from an EMBL/GenBank/DDBJ whole genome shotgun (WGS) entry which is preliminary data.</text>
</comment>
<dbReference type="AlphaFoldDB" id="A0A9N8E1I7"/>
<keyword evidence="3" id="KW-1185">Reference proteome</keyword>
<dbReference type="InterPro" id="IPR038085">
    <property type="entry name" value="Rnp2-like_sf"/>
</dbReference>
<reference evidence="2" key="1">
    <citation type="submission" date="2020-06" db="EMBL/GenBank/DDBJ databases">
        <authorList>
            <consortium name="Plant Systems Biology data submission"/>
        </authorList>
    </citation>
    <scope>NUCLEOTIDE SEQUENCE</scope>
    <source>
        <strain evidence="2">D6</strain>
    </source>
</reference>
<evidence type="ECO:0000313" key="3">
    <source>
        <dbReference type="Proteomes" id="UP001153069"/>
    </source>
</evidence>
<keyword evidence="1" id="KW-0819">tRNA processing</keyword>
<dbReference type="GO" id="GO:1990904">
    <property type="term" value="C:ribonucleoprotein complex"/>
    <property type="evidence" value="ECO:0007669"/>
    <property type="project" value="UniProtKB-ARBA"/>
</dbReference>
<name>A0A9N8E1I7_9STRA</name>
<proteinExistence type="predicted"/>
<gene>
    <name evidence="2" type="ORF">SEMRO_557_G166161.1</name>
</gene>
<dbReference type="EMBL" id="CAICTM010000556">
    <property type="protein sequence ID" value="CAB9512841.1"/>
    <property type="molecule type" value="Genomic_DNA"/>
</dbReference>
<evidence type="ECO:0000256" key="1">
    <source>
        <dbReference type="ARBA" id="ARBA00022694"/>
    </source>
</evidence>
<dbReference type="Proteomes" id="UP001153069">
    <property type="component" value="Unassembled WGS sequence"/>
</dbReference>
<accession>A0A9N8E1I7</accession>
<dbReference type="OrthoDB" id="45473at2759"/>
<organism evidence="2 3">
    <name type="scientific">Seminavis robusta</name>
    <dbReference type="NCBI Taxonomy" id="568900"/>
    <lineage>
        <taxon>Eukaryota</taxon>
        <taxon>Sar</taxon>
        <taxon>Stramenopiles</taxon>
        <taxon>Ochrophyta</taxon>
        <taxon>Bacillariophyta</taxon>
        <taxon>Bacillariophyceae</taxon>
        <taxon>Bacillariophycidae</taxon>
        <taxon>Naviculales</taxon>
        <taxon>Naviculaceae</taxon>
        <taxon>Seminavis</taxon>
    </lineage>
</organism>
<dbReference type="GO" id="GO:0008033">
    <property type="term" value="P:tRNA processing"/>
    <property type="evidence" value="ECO:0007669"/>
    <property type="project" value="UniProtKB-KW"/>
</dbReference>
<evidence type="ECO:0000313" key="2">
    <source>
        <dbReference type="EMBL" id="CAB9512841.1"/>
    </source>
</evidence>
<dbReference type="GO" id="GO:1902555">
    <property type="term" value="C:endoribonuclease complex"/>
    <property type="evidence" value="ECO:0007669"/>
    <property type="project" value="UniProtKB-ARBA"/>
</dbReference>